<dbReference type="RefSeq" id="XP_024505777.1">
    <property type="nucleotide sequence ID" value="XM_024652173.1"/>
</dbReference>
<keyword evidence="4" id="KW-1185">Reference proteome</keyword>
<dbReference type="InterPro" id="IPR035940">
    <property type="entry name" value="CAP_sf"/>
</dbReference>
<accession>A0A090LA09</accession>
<evidence type="ECO:0000256" key="1">
    <source>
        <dbReference type="SAM" id="Phobius"/>
    </source>
</evidence>
<dbReference type="Proteomes" id="UP000035682">
    <property type="component" value="Unplaced"/>
</dbReference>
<evidence type="ECO:0000313" key="4">
    <source>
        <dbReference type="Proteomes" id="UP000035682"/>
    </source>
</evidence>
<dbReference type="WormBase" id="SRAE_2000124500">
    <property type="protein sequence ID" value="SRP03898"/>
    <property type="gene ID" value="WBGene00261447"/>
</dbReference>
<dbReference type="EMBL" id="LN609529">
    <property type="protein sequence ID" value="CEF66577.2"/>
    <property type="molecule type" value="Genomic_DNA"/>
</dbReference>
<dbReference type="AlphaFoldDB" id="A0A090LA09"/>
<dbReference type="WBParaSite" id="SRAE_2000124500.1">
    <property type="protein sequence ID" value="SRAE_2000124500.1"/>
    <property type="gene ID" value="WBGene00261447"/>
</dbReference>
<reference evidence="3 4" key="1">
    <citation type="submission" date="2014-09" db="EMBL/GenBank/DDBJ databases">
        <authorList>
            <person name="Martin A.A."/>
        </authorList>
    </citation>
    <scope>NUCLEOTIDE SEQUENCE</scope>
    <source>
        <strain evidence="4">ED321</strain>
        <strain evidence="3">ED321 Heterogonic</strain>
    </source>
</reference>
<keyword evidence="1" id="KW-0472">Membrane</keyword>
<dbReference type="InterPro" id="IPR055805">
    <property type="entry name" value="DUF7381"/>
</dbReference>
<dbReference type="Pfam" id="PF24100">
    <property type="entry name" value="DUF7381"/>
    <property type="match status" value="1"/>
</dbReference>
<evidence type="ECO:0000259" key="2">
    <source>
        <dbReference type="Pfam" id="PF24100"/>
    </source>
</evidence>
<dbReference type="SUPFAM" id="SSF55797">
    <property type="entry name" value="PR-1-like"/>
    <property type="match status" value="1"/>
</dbReference>
<proteinExistence type="predicted"/>
<protein>
    <submittedName>
        <fullName evidence="3 5">CAP domain-containing protein</fullName>
    </submittedName>
</protein>
<reference evidence="5" key="2">
    <citation type="submission" date="2020-12" db="UniProtKB">
        <authorList>
            <consortium name="WormBaseParasite"/>
        </authorList>
    </citation>
    <scope>IDENTIFICATION</scope>
</reference>
<feature type="transmembrane region" description="Helical" evidence="1">
    <location>
        <begin position="6"/>
        <end position="27"/>
    </location>
</feature>
<evidence type="ECO:0000313" key="6">
    <source>
        <dbReference type="WormBase" id="SRAE_2000124500"/>
    </source>
</evidence>
<keyword evidence="1" id="KW-0812">Transmembrane</keyword>
<keyword evidence="1" id="KW-1133">Transmembrane helix</keyword>
<evidence type="ECO:0000313" key="5">
    <source>
        <dbReference type="WBParaSite" id="SRAE_2000124500.1"/>
    </source>
</evidence>
<dbReference type="CTD" id="36378941"/>
<name>A0A090LA09_STRRB</name>
<feature type="domain" description="DUF7381" evidence="2">
    <location>
        <begin position="21"/>
        <end position="138"/>
    </location>
</feature>
<gene>
    <name evidence="3 5 6" type="ORF">SRAE_2000124500</name>
</gene>
<dbReference type="GeneID" id="36378941"/>
<organism evidence="3">
    <name type="scientific">Strongyloides ratti</name>
    <name type="common">Parasitic roundworm</name>
    <dbReference type="NCBI Taxonomy" id="34506"/>
    <lineage>
        <taxon>Eukaryota</taxon>
        <taxon>Metazoa</taxon>
        <taxon>Ecdysozoa</taxon>
        <taxon>Nematoda</taxon>
        <taxon>Chromadorea</taxon>
        <taxon>Rhabditida</taxon>
        <taxon>Tylenchina</taxon>
        <taxon>Panagrolaimomorpha</taxon>
        <taxon>Strongyloidoidea</taxon>
        <taxon>Strongyloididae</taxon>
        <taxon>Strongyloides</taxon>
    </lineage>
</organism>
<sequence>MKLLNIILLTLSYATLLDGGYFIVIPFRQLMLKGRSYFEYNKRQFESRKQMVDSILLDHRYIPKQILLLCPKGLIADNRTYLLKKISTYQLPYSSNTKTYTVSKSDVLIEEIPQVKSMKYECNKNIFPDYKSAVSYASDLIKYSKFRIPDRFLGPNDQSKAIWLTLWKSCCFACFSQNGYNVLRMNILNEINKRRRIKKIGPLALNKYLNLYAKKRAMETANLVLPSIRSNDEITDSISAPMATLIVKKWYDGSHTTNSLNNVGTTEHINAQKCSNSKYHKIGIGIFKKGTKLYIVLKFS</sequence>
<evidence type="ECO:0000313" key="3">
    <source>
        <dbReference type="EMBL" id="CEF66577.2"/>
    </source>
</evidence>